<dbReference type="PANTHER" id="PTHR11860:SF87">
    <property type="entry name" value="CMRF35-LIKE MOLECULE 8"/>
    <property type="match status" value="1"/>
</dbReference>
<dbReference type="EMBL" id="VWYO01009538">
    <property type="protein sequence ID" value="NXR61809.1"/>
    <property type="molecule type" value="Genomic_DNA"/>
</dbReference>
<gene>
    <name evidence="5" type="primary">Cd300a</name>
    <name evidence="5" type="ORF">RHASIB_R15366</name>
</gene>
<dbReference type="Pfam" id="PF07686">
    <property type="entry name" value="V-set"/>
    <property type="match status" value="1"/>
</dbReference>
<keyword evidence="3" id="KW-0472">Membrane</keyword>
<dbReference type="GO" id="GO:0005886">
    <property type="term" value="C:plasma membrane"/>
    <property type="evidence" value="ECO:0007669"/>
    <property type="project" value="TreeGrafter"/>
</dbReference>
<evidence type="ECO:0000256" key="3">
    <source>
        <dbReference type="ARBA" id="ARBA00023136"/>
    </source>
</evidence>
<dbReference type="AlphaFoldDB" id="A0A7L2MPX2"/>
<feature type="domain" description="Immunoglobulin V-set" evidence="4">
    <location>
        <begin position="2"/>
        <end position="61"/>
    </location>
</feature>
<evidence type="ECO:0000259" key="4">
    <source>
        <dbReference type="Pfam" id="PF07686"/>
    </source>
</evidence>
<proteinExistence type="predicted"/>
<accession>A0A7L2MPX2</accession>
<keyword evidence="6" id="KW-1185">Reference proteome</keyword>
<evidence type="ECO:0000313" key="6">
    <source>
        <dbReference type="Proteomes" id="UP000587697"/>
    </source>
</evidence>
<name>A0A7L2MPX2_9PASS</name>
<dbReference type="Gene3D" id="2.60.40.10">
    <property type="entry name" value="Immunoglobulins"/>
    <property type="match status" value="1"/>
</dbReference>
<reference evidence="5 6" key="1">
    <citation type="submission" date="2019-09" db="EMBL/GenBank/DDBJ databases">
        <title>Bird 10,000 Genomes (B10K) Project - Family phase.</title>
        <authorList>
            <person name="Zhang G."/>
        </authorList>
    </citation>
    <scope>NUCLEOTIDE SEQUENCE [LARGE SCALE GENOMIC DNA]</scope>
    <source>
        <strain evidence="5">B10K-DU-002-26</strain>
        <tissue evidence="5">Muscle</tissue>
    </source>
</reference>
<evidence type="ECO:0000256" key="1">
    <source>
        <dbReference type="ARBA" id="ARBA00004370"/>
    </source>
</evidence>
<dbReference type="Proteomes" id="UP000587697">
    <property type="component" value="Unassembled WGS sequence"/>
</dbReference>
<organism evidence="5 6">
    <name type="scientific">Rhadina sibilatrix</name>
    <dbReference type="NCBI Taxonomy" id="2585818"/>
    <lineage>
        <taxon>Eukaryota</taxon>
        <taxon>Metazoa</taxon>
        <taxon>Chordata</taxon>
        <taxon>Craniata</taxon>
        <taxon>Vertebrata</taxon>
        <taxon>Euteleostomi</taxon>
        <taxon>Archelosauria</taxon>
        <taxon>Archosauria</taxon>
        <taxon>Dinosauria</taxon>
        <taxon>Saurischia</taxon>
        <taxon>Theropoda</taxon>
        <taxon>Coelurosauria</taxon>
        <taxon>Aves</taxon>
        <taxon>Neognathae</taxon>
        <taxon>Neoaves</taxon>
        <taxon>Telluraves</taxon>
        <taxon>Australaves</taxon>
        <taxon>Passeriformes</taxon>
        <taxon>Sylvioidea</taxon>
        <taxon>Phylloscopidae</taxon>
        <taxon>Rhadina</taxon>
    </lineage>
</organism>
<dbReference type="InterPro" id="IPR050671">
    <property type="entry name" value="CD300_family_receptors"/>
</dbReference>
<comment type="caution">
    <text evidence="5">The sequence shown here is derived from an EMBL/GenBank/DDBJ whole genome shotgun (WGS) entry which is preliminary data.</text>
</comment>
<dbReference type="SUPFAM" id="SSF48726">
    <property type="entry name" value="Immunoglobulin"/>
    <property type="match status" value="1"/>
</dbReference>
<feature type="non-terminal residue" evidence="5">
    <location>
        <position position="1"/>
    </location>
</feature>
<evidence type="ECO:0000313" key="5">
    <source>
        <dbReference type="EMBL" id="NXR61809.1"/>
    </source>
</evidence>
<comment type="subcellular location">
    <subcellularLocation>
        <location evidence="1">Membrane</location>
    </subcellularLocation>
</comment>
<protein>
    <submittedName>
        <fullName evidence="5">CLM8 protein</fullName>
    </submittedName>
</protein>
<dbReference type="InterPro" id="IPR013106">
    <property type="entry name" value="Ig_V-set"/>
</dbReference>
<keyword evidence="2" id="KW-0812">Transmembrane</keyword>
<dbReference type="PANTHER" id="PTHR11860">
    <property type="entry name" value="POLYMERIC-IMMUNOGLOBULIN RECEPTOR"/>
    <property type="match status" value="1"/>
</dbReference>
<dbReference type="InterPro" id="IPR013783">
    <property type="entry name" value="Ig-like_fold"/>
</dbReference>
<feature type="non-terminal residue" evidence="5">
    <location>
        <position position="61"/>
    </location>
</feature>
<dbReference type="GO" id="GO:0004888">
    <property type="term" value="F:transmembrane signaling receptor activity"/>
    <property type="evidence" value="ECO:0007669"/>
    <property type="project" value="TreeGrafter"/>
</dbReference>
<sequence>AKYWCLQTAGRQCQEQMYTLAGREAQYRDGRITIKDDRLRRTVSVTMTHLKAEDSGTYFCA</sequence>
<dbReference type="InterPro" id="IPR036179">
    <property type="entry name" value="Ig-like_dom_sf"/>
</dbReference>
<evidence type="ECO:0000256" key="2">
    <source>
        <dbReference type="ARBA" id="ARBA00022692"/>
    </source>
</evidence>